<dbReference type="Proteomes" id="UP001215280">
    <property type="component" value="Unassembled WGS sequence"/>
</dbReference>
<accession>A0AAD7HC59</accession>
<proteinExistence type="predicted"/>
<protein>
    <submittedName>
        <fullName evidence="1">Uncharacterized protein</fullName>
    </submittedName>
</protein>
<dbReference type="AlphaFoldDB" id="A0AAD7HC59"/>
<comment type="caution">
    <text evidence="1">The sequence shown here is derived from an EMBL/GenBank/DDBJ whole genome shotgun (WGS) entry which is preliminary data.</text>
</comment>
<name>A0AAD7HC59_9AGAR</name>
<organism evidence="1 2">
    <name type="scientific">Mycena maculata</name>
    <dbReference type="NCBI Taxonomy" id="230809"/>
    <lineage>
        <taxon>Eukaryota</taxon>
        <taxon>Fungi</taxon>
        <taxon>Dikarya</taxon>
        <taxon>Basidiomycota</taxon>
        <taxon>Agaricomycotina</taxon>
        <taxon>Agaricomycetes</taxon>
        <taxon>Agaricomycetidae</taxon>
        <taxon>Agaricales</taxon>
        <taxon>Marasmiineae</taxon>
        <taxon>Mycenaceae</taxon>
        <taxon>Mycena</taxon>
    </lineage>
</organism>
<reference evidence="1" key="1">
    <citation type="submission" date="2023-03" db="EMBL/GenBank/DDBJ databases">
        <title>Massive genome expansion in bonnet fungi (Mycena s.s.) driven by repeated elements and novel gene families across ecological guilds.</title>
        <authorList>
            <consortium name="Lawrence Berkeley National Laboratory"/>
            <person name="Harder C.B."/>
            <person name="Miyauchi S."/>
            <person name="Viragh M."/>
            <person name="Kuo A."/>
            <person name="Thoen E."/>
            <person name="Andreopoulos B."/>
            <person name="Lu D."/>
            <person name="Skrede I."/>
            <person name="Drula E."/>
            <person name="Henrissat B."/>
            <person name="Morin E."/>
            <person name="Kohler A."/>
            <person name="Barry K."/>
            <person name="LaButti K."/>
            <person name="Morin E."/>
            <person name="Salamov A."/>
            <person name="Lipzen A."/>
            <person name="Mereny Z."/>
            <person name="Hegedus B."/>
            <person name="Baldrian P."/>
            <person name="Stursova M."/>
            <person name="Weitz H."/>
            <person name="Taylor A."/>
            <person name="Grigoriev I.V."/>
            <person name="Nagy L.G."/>
            <person name="Martin F."/>
            <person name="Kauserud H."/>
        </authorList>
    </citation>
    <scope>NUCLEOTIDE SEQUENCE</scope>
    <source>
        <strain evidence="1">CBHHK188m</strain>
    </source>
</reference>
<keyword evidence="2" id="KW-1185">Reference proteome</keyword>
<evidence type="ECO:0000313" key="1">
    <source>
        <dbReference type="EMBL" id="KAJ7717122.1"/>
    </source>
</evidence>
<sequence>MKTPHIYESGTANNDLKSWIVEVELMKGAPAGKVHVRAFCRGAFADNVEVACGTEVQLFEVRHRNRTLDFKSVHYGNVLIWTPERSLLTVWQGRWEMDDVGVEKMREIEITMACTTTWSFLVYAWNGTAARPNYPESMGGPGSVADAPLRNIGMIACRDTGHSISICIEFGQDLNLIVSSKGELDVGTHPGLIKRVHWRRRG</sequence>
<dbReference type="EMBL" id="JARJLG010000323">
    <property type="protein sequence ID" value="KAJ7717122.1"/>
    <property type="molecule type" value="Genomic_DNA"/>
</dbReference>
<gene>
    <name evidence="1" type="ORF">DFH07DRAFT_785253</name>
</gene>
<evidence type="ECO:0000313" key="2">
    <source>
        <dbReference type="Proteomes" id="UP001215280"/>
    </source>
</evidence>